<dbReference type="AlphaFoldDB" id="A0A382NGN2"/>
<dbReference type="EMBL" id="UINC01100355">
    <property type="protein sequence ID" value="SVC60354.1"/>
    <property type="molecule type" value="Genomic_DNA"/>
</dbReference>
<gene>
    <name evidence="2" type="ORF">METZ01_LOCUS313208</name>
</gene>
<organism evidence="2">
    <name type="scientific">marine metagenome</name>
    <dbReference type="NCBI Taxonomy" id="408172"/>
    <lineage>
        <taxon>unclassified sequences</taxon>
        <taxon>metagenomes</taxon>
        <taxon>ecological metagenomes</taxon>
    </lineage>
</organism>
<name>A0A382NGN2_9ZZZZ</name>
<accession>A0A382NGN2</accession>
<feature type="non-terminal residue" evidence="2">
    <location>
        <position position="89"/>
    </location>
</feature>
<keyword evidence="1" id="KW-0472">Membrane</keyword>
<sequence length="89" mass="10347">MSPPKQSWRKRWRKNPIVSVFTSLRLTVTLLAFSLALVFFGTLDQVNIGINKAQKDYFESFFVAWKYPEEWPLGTKMVLVTHPESDIAK</sequence>
<reference evidence="2" key="1">
    <citation type="submission" date="2018-05" db="EMBL/GenBank/DDBJ databases">
        <authorList>
            <person name="Lanie J.A."/>
            <person name="Ng W.-L."/>
            <person name="Kazmierczak K.M."/>
            <person name="Andrzejewski T.M."/>
            <person name="Davidsen T.M."/>
            <person name="Wayne K.J."/>
            <person name="Tettelin H."/>
            <person name="Glass J.I."/>
            <person name="Rusch D."/>
            <person name="Podicherti R."/>
            <person name="Tsui H.-C.T."/>
            <person name="Winkler M.E."/>
        </authorList>
    </citation>
    <scope>NUCLEOTIDE SEQUENCE</scope>
</reference>
<keyword evidence="1" id="KW-0812">Transmembrane</keyword>
<evidence type="ECO:0000256" key="1">
    <source>
        <dbReference type="SAM" id="Phobius"/>
    </source>
</evidence>
<feature type="transmembrane region" description="Helical" evidence="1">
    <location>
        <begin position="20"/>
        <end position="43"/>
    </location>
</feature>
<protein>
    <submittedName>
        <fullName evidence="2">Uncharacterized protein</fullName>
    </submittedName>
</protein>
<evidence type="ECO:0000313" key="2">
    <source>
        <dbReference type="EMBL" id="SVC60354.1"/>
    </source>
</evidence>
<keyword evidence="1" id="KW-1133">Transmembrane helix</keyword>
<proteinExistence type="predicted"/>